<comment type="caution">
    <text evidence="6">The sequence shown here is derived from an EMBL/GenBank/DDBJ whole genome shotgun (WGS) entry which is preliminary data.</text>
</comment>
<dbReference type="PANTHER" id="PTHR44846">
    <property type="entry name" value="MANNOSYL-D-GLYCERATE TRANSPORT/METABOLISM SYSTEM REPRESSOR MNGR-RELATED"/>
    <property type="match status" value="1"/>
</dbReference>
<evidence type="ECO:0000259" key="5">
    <source>
        <dbReference type="PROSITE" id="PS50949"/>
    </source>
</evidence>
<dbReference type="Proteomes" id="UP001500305">
    <property type="component" value="Unassembled WGS sequence"/>
</dbReference>
<dbReference type="SMART" id="SM00345">
    <property type="entry name" value="HTH_GNTR"/>
    <property type="match status" value="1"/>
</dbReference>
<dbReference type="InterPro" id="IPR000524">
    <property type="entry name" value="Tscrpt_reg_HTH_GntR"/>
</dbReference>
<dbReference type="SUPFAM" id="SSF46785">
    <property type="entry name" value="Winged helix' DNA-binding domain"/>
    <property type="match status" value="1"/>
</dbReference>
<dbReference type="PROSITE" id="PS50949">
    <property type="entry name" value="HTH_GNTR"/>
    <property type="match status" value="1"/>
</dbReference>
<dbReference type="InterPro" id="IPR036388">
    <property type="entry name" value="WH-like_DNA-bd_sf"/>
</dbReference>
<gene>
    <name evidence="6" type="ORF">GCM10010430_18920</name>
</gene>
<keyword evidence="3" id="KW-0804">Transcription</keyword>
<organism evidence="6 7">
    <name type="scientific">Kitasatospora cystarginea</name>
    <dbReference type="NCBI Taxonomy" id="58350"/>
    <lineage>
        <taxon>Bacteria</taxon>
        <taxon>Bacillati</taxon>
        <taxon>Actinomycetota</taxon>
        <taxon>Actinomycetes</taxon>
        <taxon>Kitasatosporales</taxon>
        <taxon>Streptomycetaceae</taxon>
        <taxon>Kitasatospora</taxon>
    </lineage>
</organism>
<keyword evidence="2" id="KW-0238">DNA-binding</keyword>
<keyword evidence="1" id="KW-0805">Transcription regulation</keyword>
<feature type="compositionally biased region" description="Basic and acidic residues" evidence="4">
    <location>
        <begin position="66"/>
        <end position="85"/>
    </location>
</feature>
<dbReference type="PRINTS" id="PR00035">
    <property type="entry name" value="HTHGNTR"/>
</dbReference>
<dbReference type="InterPro" id="IPR036390">
    <property type="entry name" value="WH_DNA-bd_sf"/>
</dbReference>
<evidence type="ECO:0000256" key="1">
    <source>
        <dbReference type="ARBA" id="ARBA00023015"/>
    </source>
</evidence>
<dbReference type="RefSeq" id="WP_344635805.1">
    <property type="nucleotide sequence ID" value="NZ_BAAATR010000006.1"/>
</dbReference>
<name>A0ABN3DP85_9ACTN</name>
<feature type="region of interest" description="Disordered" evidence="4">
    <location>
        <begin position="59"/>
        <end position="85"/>
    </location>
</feature>
<reference evidence="6 7" key="1">
    <citation type="journal article" date="2019" name="Int. J. Syst. Evol. Microbiol.">
        <title>The Global Catalogue of Microorganisms (GCM) 10K type strain sequencing project: providing services to taxonomists for standard genome sequencing and annotation.</title>
        <authorList>
            <consortium name="The Broad Institute Genomics Platform"/>
            <consortium name="The Broad Institute Genome Sequencing Center for Infectious Disease"/>
            <person name="Wu L."/>
            <person name="Ma J."/>
        </authorList>
    </citation>
    <scope>NUCLEOTIDE SEQUENCE [LARGE SCALE GENOMIC DNA]</scope>
    <source>
        <strain evidence="6 7">JCM 7356</strain>
    </source>
</reference>
<sequence length="85" mass="9614">MRVLDTLVAEIEAGRYSGEEAEPFPSEPELVRRFDVARGTARRALEILREQGLIETRWGKGSRVIPPEEREHQGAETTEPRPASE</sequence>
<accession>A0ABN3DP85</accession>
<dbReference type="Pfam" id="PF00392">
    <property type="entry name" value="GntR"/>
    <property type="match status" value="1"/>
</dbReference>
<evidence type="ECO:0000256" key="3">
    <source>
        <dbReference type="ARBA" id="ARBA00023163"/>
    </source>
</evidence>
<evidence type="ECO:0000313" key="7">
    <source>
        <dbReference type="Proteomes" id="UP001500305"/>
    </source>
</evidence>
<dbReference type="InterPro" id="IPR050679">
    <property type="entry name" value="Bact_HTH_transcr_reg"/>
</dbReference>
<keyword evidence="7" id="KW-1185">Reference proteome</keyword>
<evidence type="ECO:0000256" key="4">
    <source>
        <dbReference type="SAM" id="MobiDB-lite"/>
    </source>
</evidence>
<proteinExistence type="predicted"/>
<protein>
    <recommendedName>
        <fullName evidence="5">HTH gntR-type domain-containing protein</fullName>
    </recommendedName>
</protein>
<evidence type="ECO:0000256" key="2">
    <source>
        <dbReference type="ARBA" id="ARBA00023125"/>
    </source>
</evidence>
<feature type="domain" description="HTH gntR-type" evidence="5">
    <location>
        <begin position="1"/>
        <end position="67"/>
    </location>
</feature>
<dbReference type="EMBL" id="BAAATR010000006">
    <property type="protein sequence ID" value="GAA2238118.1"/>
    <property type="molecule type" value="Genomic_DNA"/>
</dbReference>
<dbReference type="PANTHER" id="PTHR44846:SF1">
    <property type="entry name" value="MANNOSYL-D-GLYCERATE TRANSPORT_METABOLISM SYSTEM REPRESSOR MNGR-RELATED"/>
    <property type="match status" value="1"/>
</dbReference>
<evidence type="ECO:0000313" key="6">
    <source>
        <dbReference type="EMBL" id="GAA2238118.1"/>
    </source>
</evidence>
<dbReference type="Gene3D" id="1.10.10.10">
    <property type="entry name" value="Winged helix-like DNA-binding domain superfamily/Winged helix DNA-binding domain"/>
    <property type="match status" value="1"/>
</dbReference>